<dbReference type="Proteomes" id="UP001501265">
    <property type="component" value="Unassembled WGS sequence"/>
</dbReference>
<evidence type="ECO:0000256" key="4">
    <source>
        <dbReference type="RuleBase" id="RU003694"/>
    </source>
</evidence>
<name>A0ABP9C0W8_9ACTN</name>
<protein>
    <submittedName>
        <fullName evidence="6">Beta-ketoacyl-[acyl-carrier-protein] synthase family protein</fullName>
    </submittedName>
</protein>
<dbReference type="PROSITE" id="PS52004">
    <property type="entry name" value="KS3_2"/>
    <property type="match status" value="1"/>
</dbReference>
<evidence type="ECO:0000259" key="5">
    <source>
        <dbReference type="PROSITE" id="PS52004"/>
    </source>
</evidence>
<dbReference type="InterPro" id="IPR014031">
    <property type="entry name" value="Ketoacyl_synth_C"/>
</dbReference>
<evidence type="ECO:0000313" key="6">
    <source>
        <dbReference type="EMBL" id="GAA4803370.1"/>
    </source>
</evidence>
<sequence>MSGSRGVVVTGLGMVTPAGVGVAPTWQRVRSGVSTAGLDPELKGLPVDFSCRVPHFDATAHLGHALTRTSDRHVQFALLACEEAIGDARLVPADWEPCRVSVVIGSGMSGVGNFITQHLRFLDKGPRHVSPHLTSASGPSSAVGLITLRYGITGPAFSVSTACATGATAIAVAAGLLRAGVCDVALAGAADAPVVPLLASGFAQMRALSRRCDEPGRASRPFDRERDGFVLGEGAAVLVLETEAHARARQAPARARLIGTAMTSDAYDPVRPDPEGRAAETAIRRALDEAGAHAGEVDHVNSHGTSTVANDAVEARLIRRVLHSPSVTATKGALGHSLGAAAAIEAACTVLTVQSGIIPPTANLTEQNAGEEVDLVTGTARRGQVSLALSHSFGFGGHNAVLAFGRV</sequence>
<gene>
    <name evidence="6" type="ORF">GCM10023220_35760</name>
</gene>
<keyword evidence="3" id="KW-0012">Acyltransferase</keyword>
<evidence type="ECO:0000256" key="3">
    <source>
        <dbReference type="ARBA" id="ARBA00023315"/>
    </source>
</evidence>
<accession>A0ABP9C0W8</accession>
<dbReference type="InterPro" id="IPR018201">
    <property type="entry name" value="Ketoacyl_synth_AS"/>
</dbReference>
<dbReference type="Pfam" id="PF00109">
    <property type="entry name" value="ketoacyl-synt"/>
    <property type="match status" value="1"/>
</dbReference>
<dbReference type="PANTHER" id="PTHR11712:SF347">
    <property type="entry name" value="BETA KETOACYL-ACYL CARRIER PROTEIN SYNTHASE"/>
    <property type="match status" value="1"/>
</dbReference>
<dbReference type="RefSeq" id="WP_345620727.1">
    <property type="nucleotide sequence ID" value="NZ_BAABIG010000033.1"/>
</dbReference>
<dbReference type="InterPro" id="IPR016039">
    <property type="entry name" value="Thiolase-like"/>
</dbReference>
<dbReference type="SUPFAM" id="SSF53901">
    <property type="entry name" value="Thiolase-like"/>
    <property type="match status" value="2"/>
</dbReference>
<evidence type="ECO:0000256" key="2">
    <source>
        <dbReference type="ARBA" id="ARBA00022679"/>
    </source>
</evidence>
<dbReference type="PANTHER" id="PTHR11712">
    <property type="entry name" value="POLYKETIDE SYNTHASE-RELATED"/>
    <property type="match status" value="1"/>
</dbReference>
<keyword evidence="7" id="KW-1185">Reference proteome</keyword>
<dbReference type="NCBIfam" id="NF005589">
    <property type="entry name" value="PRK07314.1"/>
    <property type="match status" value="1"/>
</dbReference>
<organism evidence="6 7">
    <name type="scientific">Streptomyces ziwulingensis</name>
    <dbReference type="NCBI Taxonomy" id="1045501"/>
    <lineage>
        <taxon>Bacteria</taxon>
        <taxon>Bacillati</taxon>
        <taxon>Actinomycetota</taxon>
        <taxon>Actinomycetes</taxon>
        <taxon>Kitasatosporales</taxon>
        <taxon>Streptomycetaceae</taxon>
        <taxon>Streptomyces</taxon>
    </lineage>
</organism>
<feature type="domain" description="Ketosynthase family 3 (KS3)" evidence="5">
    <location>
        <begin position="4"/>
        <end position="406"/>
    </location>
</feature>
<dbReference type="EMBL" id="BAABIG010000033">
    <property type="protein sequence ID" value="GAA4803370.1"/>
    <property type="molecule type" value="Genomic_DNA"/>
</dbReference>
<reference evidence="7" key="1">
    <citation type="journal article" date="2019" name="Int. J. Syst. Evol. Microbiol.">
        <title>The Global Catalogue of Microorganisms (GCM) 10K type strain sequencing project: providing services to taxonomists for standard genome sequencing and annotation.</title>
        <authorList>
            <consortium name="The Broad Institute Genomics Platform"/>
            <consortium name="The Broad Institute Genome Sequencing Center for Infectious Disease"/>
            <person name="Wu L."/>
            <person name="Ma J."/>
        </authorList>
    </citation>
    <scope>NUCLEOTIDE SEQUENCE [LARGE SCALE GENOMIC DNA]</scope>
    <source>
        <strain evidence="7">JCM 18081</strain>
    </source>
</reference>
<proteinExistence type="inferred from homology"/>
<dbReference type="InterPro" id="IPR000794">
    <property type="entry name" value="Beta-ketoacyl_synthase"/>
</dbReference>
<keyword evidence="2 4" id="KW-0808">Transferase</keyword>
<dbReference type="SMART" id="SM00825">
    <property type="entry name" value="PKS_KS"/>
    <property type="match status" value="1"/>
</dbReference>
<comment type="caution">
    <text evidence="6">The sequence shown here is derived from an EMBL/GenBank/DDBJ whole genome shotgun (WGS) entry which is preliminary data.</text>
</comment>
<dbReference type="CDD" id="cd00834">
    <property type="entry name" value="KAS_I_II"/>
    <property type="match status" value="1"/>
</dbReference>
<dbReference type="Pfam" id="PF02801">
    <property type="entry name" value="Ketoacyl-synt_C"/>
    <property type="match status" value="1"/>
</dbReference>
<dbReference type="InterPro" id="IPR020841">
    <property type="entry name" value="PKS_Beta-ketoAc_synthase_dom"/>
</dbReference>
<dbReference type="Gene3D" id="3.40.47.10">
    <property type="match status" value="1"/>
</dbReference>
<comment type="similarity">
    <text evidence="1 4">Belongs to the thiolase-like superfamily. Beta-ketoacyl-ACP synthases family.</text>
</comment>
<evidence type="ECO:0000313" key="7">
    <source>
        <dbReference type="Proteomes" id="UP001501265"/>
    </source>
</evidence>
<dbReference type="InterPro" id="IPR014030">
    <property type="entry name" value="Ketoacyl_synth_N"/>
</dbReference>
<dbReference type="PROSITE" id="PS00606">
    <property type="entry name" value="KS3_1"/>
    <property type="match status" value="1"/>
</dbReference>
<evidence type="ECO:0000256" key="1">
    <source>
        <dbReference type="ARBA" id="ARBA00008467"/>
    </source>
</evidence>